<dbReference type="Proteomes" id="UP001565220">
    <property type="component" value="Unassembled WGS sequence"/>
</dbReference>
<accession>A0ABV4DX02</accession>
<keyword evidence="4" id="KW-0788">Thiol protease</keyword>
<dbReference type="PANTHER" id="PTHR39178">
    <property type="entry name" value="HYPOTHETICAL RIBOSOME-ASSOCIATED PROTEIN"/>
    <property type="match status" value="1"/>
</dbReference>
<organism evidence="7 8">
    <name type="scientific">Clostridium lapidicellarium</name>
    <dbReference type="NCBI Taxonomy" id="3240931"/>
    <lineage>
        <taxon>Bacteria</taxon>
        <taxon>Bacillati</taxon>
        <taxon>Bacillota</taxon>
        <taxon>Clostridia</taxon>
        <taxon>Eubacteriales</taxon>
        <taxon>Clostridiaceae</taxon>
        <taxon>Clostridium</taxon>
    </lineage>
</organism>
<keyword evidence="2 7" id="KW-0645">Protease</keyword>
<dbReference type="GO" id="GO:0008233">
    <property type="term" value="F:peptidase activity"/>
    <property type="evidence" value="ECO:0007669"/>
    <property type="project" value="UniProtKB-KW"/>
</dbReference>
<reference evidence="7 8" key="1">
    <citation type="submission" date="2024-08" db="EMBL/GenBank/DDBJ databases">
        <title>Clostridium lapicellarii sp. nov., and Clostridium renhuaiense sp. nov., two species isolated from the mud in a fermentation cellar used for producing sauce-flavour Chinese liquors.</title>
        <authorList>
            <person name="Yang F."/>
            <person name="Wang H."/>
            <person name="Chen L.Q."/>
            <person name="Zhou N."/>
            <person name="Lu J.J."/>
            <person name="Pu X.X."/>
            <person name="Wan B."/>
            <person name="Wang L."/>
            <person name="Liu S.J."/>
        </authorList>
    </citation>
    <scope>NUCLEOTIDE SEQUENCE [LARGE SCALE GENOMIC DNA]</scope>
    <source>
        <strain evidence="7 8">MT-113</strain>
    </source>
</reference>
<dbReference type="PANTHER" id="PTHR39178:SF1">
    <property type="entry name" value="RIBOSOMAL-PROCESSING CYSTEINE PROTEASE PRP"/>
    <property type="match status" value="1"/>
</dbReference>
<proteinExistence type="inferred from homology"/>
<evidence type="ECO:0000256" key="1">
    <source>
        <dbReference type="ARBA" id="ARBA00022517"/>
    </source>
</evidence>
<dbReference type="InterPro" id="IPR036764">
    <property type="entry name" value="Peptidase_Prp_sf"/>
</dbReference>
<evidence type="ECO:0000256" key="5">
    <source>
        <dbReference type="ARBA" id="ARBA00044503"/>
    </source>
</evidence>
<sequence length="108" mass="11897">MIEAVFEKKSGNLVSALLQGHAEYSKGKYDLVCSAVSAVSQSTVIGITEVLKLDLDYSIDDGLLSFSLESMKKEDILKCQVLVETMLLALKSMEINFSKYISVKVKEV</sequence>
<gene>
    <name evidence="7" type="ORF">AB8S09_05025</name>
</gene>
<comment type="caution">
    <text evidence="7">The sequence shown here is derived from an EMBL/GenBank/DDBJ whole genome shotgun (WGS) entry which is preliminary data.</text>
</comment>
<keyword evidence="1" id="KW-0690">Ribosome biogenesis</keyword>
<keyword evidence="8" id="KW-1185">Reference proteome</keyword>
<evidence type="ECO:0000313" key="7">
    <source>
        <dbReference type="EMBL" id="MEY8763011.1"/>
    </source>
</evidence>
<evidence type="ECO:0000256" key="3">
    <source>
        <dbReference type="ARBA" id="ARBA00022801"/>
    </source>
</evidence>
<dbReference type="EMBL" id="JBGFFE010000004">
    <property type="protein sequence ID" value="MEY8763011.1"/>
    <property type="molecule type" value="Genomic_DNA"/>
</dbReference>
<dbReference type="GO" id="GO:0006508">
    <property type="term" value="P:proteolysis"/>
    <property type="evidence" value="ECO:0007669"/>
    <property type="project" value="UniProtKB-KW"/>
</dbReference>
<dbReference type="Gene3D" id="3.30.70.1490">
    <property type="entry name" value="Cysteine protease Prp"/>
    <property type="match status" value="1"/>
</dbReference>
<protein>
    <recommendedName>
        <fullName evidence="6">Ribosomal processing cysteine protease Prp</fullName>
    </recommendedName>
</protein>
<name>A0ABV4DX02_9CLOT</name>
<evidence type="ECO:0000256" key="4">
    <source>
        <dbReference type="ARBA" id="ARBA00022807"/>
    </source>
</evidence>
<dbReference type="RefSeq" id="WP_294183619.1">
    <property type="nucleotide sequence ID" value="NZ_JBGFFE010000004.1"/>
</dbReference>
<comment type="similarity">
    <text evidence="5">Belongs to the Prp family.</text>
</comment>
<evidence type="ECO:0000256" key="2">
    <source>
        <dbReference type="ARBA" id="ARBA00022670"/>
    </source>
</evidence>
<evidence type="ECO:0000256" key="6">
    <source>
        <dbReference type="ARBA" id="ARBA00044538"/>
    </source>
</evidence>
<dbReference type="CDD" id="cd16332">
    <property type="entry name" value="Prp-like"/>
    <property type="match status" value="1"/>
</dbReference>
<keyword evidence="3" id="KW-0378">Hydrolase</keyword>
<dbReference type="SUPFAM" id="SSF118010">
    <property type="entry name" value="TM1457-like"/>
    <property type="match status" value="1"/>
</dbReference>
<evidence type="ECO:0000313" key="8">
    <source>
        <dbReference type="Proteomes" id="UP001565220"/>
    </source>
</evidence>
<dbReference type="Pfam" id="PF04327">
    <property type="entry name" value="Peptidase_Prp"/>
    <property type="match status" value="1"/>
</dbReference>
<dbReference type="InterPro" id="IPR007422">
    <property type="entry name" value="Peptidase_Prp"/>
</dbReference>